<feature type="compositionally biased region" description="Basic and acidic residues" evidence="2">
    <location>
        <begin position="272"/>
        <end position="286"/>
    </location>
</feature>
<dbReference type="PANTHER" id="PTHR30405">
    <property type="entry name" value="TRANSPOSASE"/>
    <property type="match status" value="1"/>
</dbReference>
<evidence type="ECO:0000313" key="5">
    <source>
        <dbReference type="Proteomes" id="UP000639973"/>
    </source>
</evidence>
<name>A0ABQ2GE80_9DEIO</name>
<organism evidence="4 5">
    <name type="scientific">Deinococcus aerolatus</name>
    <dbReference type="NCBI Taxonomy" id="522487"/>
    <lineage>
        <taxon>Bacteria</taxon>
        <taxon>Thermotogati</taxon>
        <taxon>Deinococcota</taxon>
        <taxon>Deinococci</taxon>
        <taxon>Deinococcales</taxon>
        <taxon>Deinococcaceae</taxon>
        <taxon>Deinococcus</taxon>
    </lineage>
</organism>
<dbReference type="InterPro" id="IPR051399">
    <property type="entry name" value="RNA-guided_DNA_endo/Transpos"/>
</dbReference>
<comment type="caution">
    <text evidence="4">The sequence shown here is derived from an EMBL/GenBank/DDBJ whole genome shotgun (WGS) entry which is preliminary data.</text>
</comment>
<evidence type="ECO:0000259" key="3">
    <source>
        <dbReference type="Pfam" id="PF07282"/>
    </source>
</evidence>
<protein>
    <submittedName>
        <fullName evidence="4">Transposase</fullName>
    </submittedName>
</protein>
<evidence type="ECO:0000256" key="2">
    <source>
        <dbReference type="SAM" id="MobiDB-lite"/>
    </source>
</evidence>
<gene>
    <name evidence="4" type="ORF">GCM10010840_29920</name>
</gene>
<reference evidence="5" key="1">
    <citation type="journal article" date="2019" name="Int. J. Syst. Evol. Microbiol.">
        <title>The Global Catalogue of Microorganisms (GCM) 10K type strain sequencing project: providing services to taxonomists for standard genome sequencing and annotation.</title>
        <authorList>
            <consortium name="The Broad Institute Genomics Platform"/>
            <consortium name="The Broad Institute Genome Sequencing Center for Infectious Disease"/>
            <person name="Wu L."/>
            <person name="Ma J."/>
        </authorList>
    </citation>
    <scope>NUCLEOTIDE SEQUENCE [LARGE SCALE GENOMIC DNA]</scope>
    <source>
        <strain evidence="5">JCM 15442</strain>
    </source>
</reference>
<dbReference type="Pfam" id="PF07282">
    <property type="entry name" value="Cas12f1-like_TNB"/>
    <property type="match status" value="1"/>
</dbReference>
<dbReference type="NCBIfam" id="TIGR01766">
    <property type="entry name" value="IS200/IS605 family accessory protein TnpB-like domain"/>
    <property type="match status" value="1"/>
</dbReference>
<dbReference type="EMBL" id="BMOL01000017">
    <property type="protein sequence ID" value="GGL89920.1"/>
    <property type="molecule type" value="Genomic_DNA"/>
</dbReference>
<proteinExistence type="predicted"/>
<keyword evidence="1" id="KW-0238">DNA-binding</keyword>
<dbReference type="PANTHER" id="PTHR30405:SF11">
    <property type="entry name" value="RNA-GUIDED DNA ENDONUCLEASE RV2885C-RELATED"/>
    <property type="match status" value="1"/>
</dbReference>
<dbReference type="InterPro" id="IPR010095">
    <property type="entry name" value="Cas12f1-like_TNB"/>
</dbReference>
<evidence type="ECO:0000313" key="4">
    <source>
        <dbReference type="EMBL" id="GGL89920.1"/>
    </source>
</evidence>
<accession>A0ABQ2GE80</accession>
<dbReference type="NCBIfam" id="NF040570">
    <property type="entry name" value="guided_TnpB"/>
    <property type="match status" value="1"/>
</dbReference>
<sequence>MCFPDTRDFSHGRRGASRVAAGLVFTQCHHIVLHVKVVRTAKLKLICSPEQKAALDVVTFAFRDAQNTCSKWAFENAKTASNKKIHDACYATLRTQHGLSSQLACSAERLVASTYKGLWTRTIDAAKRRREAVARKASGQKIRIPSLYKGLDSAPLFKARTLEYQLGRDYSFKKDQHVSLMTLEGRLSLPYVGWNRHVAELGLADTVIGAAKLWYQKSRKQWYLLVSFTVELPEPKSSDFKQVVGVDVGQRFHAVTKVNDPSRVVHAVLHSGAEHDRRKRTYERNRSNLQAKGTRSSKKRLASLSGQERRFTACTNHQLASRIIQAHPHALIGMEDLVHLRDRVERRSSNKASKKRKAANRRSSQWSYAELRRYVGYKAQLTGSLVVAVDAYMTSQTCPPCGHVSRENRPGNGVRFVCQSCGFEEHADVVGAMNIGMRASFLKQQWSFTGCLSATPVLSGDVDVPRDEVEARRAARAIFLELRWSVGTSP</sequence>
<keyword evidence="5" id="KW-1185">Reference proteome</keyword>
<feature type="region of interest" description="Disordered" evidence="2">
    <location>
        <begin position="272"/>
        <end position="305"/>
    </location>
</feature>
<feature type="domain" description="Cas12f1-like TNB" evidence="3">
    <location>
        <begin position="368"/>
        <end position="435"/>
    </location>
</feature>
<evidence type="ECO:0000256" key="1">
    <source>
        <dbReference type="ARBA" id="ARBA00023125"/>
    </source>
</evidence>
<dbReference type="Proteomes" id="UP000639973">
    <property type="component" value="Unassembled WGS sequence"/>
</dbReference>